<evidence type="ECO:0000256" key="1">
    <source>
        <dbReference type="SAM" id="MobiDB-lite"/>
    </source>
</evidence>
<reference evidence="2 3" key="1">
    <citation type="submission" date="2016-10" db="EMBL/GenBank/DDBJ databases">
        <authorList>
            <person name="de Groot N.N."/>
        </authorList>
    </citation>
    <scope>NUCLEOTIDE SEQUENCE [LARGE SCALE GENOMIC DNA]</scope>
    <source>
        <strain evidence="2 3">SP2</strain>
    </source>
</reference>
<dbReference type="EMBL" id="FORO01000026">
    <property type="protein sequence ID" value="SFJ39105.1"/>
    <property type="molecule type" value="Genomic_DNA"/>
</dbReference>
<accession>A0A1I3QZ04</accession>
<evidence type="ECO:0000313" key="2">
    <source>
        <dbReference type="EMBL" id="SFJ39105.1"/>
    </source>
</evidence>
<name>A0A1I3QZ04_9EURY</name>
<evidence type="ECO:0000313" key="3">
    <source>
        <dbReference type="Proteomes" id="UP000182829"/>
    </source>
</evidence>
<gene>
    <name evidence="2" type="ORF">SAMN05443661_12615</name>
</gene>
<organism evidence="2 3">
    <name type="scientific">Natronobacterium gregoryi</name>
    <dbReference type="NCBI Taxonomy" id="44930"/>
    <lineage>
        <taxon>Archaea</taxon>
        <taxon>Methanobacteriati</taxon>
        <taxon>Methanobacteriota</taxon>
        <taxon>Stenosarchaea group</taxon>
        <taxon>Halobacteria</taxon>
        <taxon>Halobacteriales</taxon>
        <taxon>Natrialbaceae</taxon>
        <taxon>Natronobacterium</taxon>
    </lineage>
</organism>
<dbReference type="AlphaFoldDB" id="A0A1I3QZ04"/>
<dbReference type="Proteomes" id="UP000182829">
    <property type="component" value="Unassembled WGS sequence"/>
</dbReference>
<feature type="region of interest" description="Disordered" evidence="1">
    <location>
        <begin position="14"/>
        <end position="38"/>
    </location>
</feature>
<proteinExistence type="predicted"/>
<sequence>MLYRRTGATAGGLAVAPELMDSKPYGPGRHSSRRVGRDYQFDRPARALAGSITGPRVAADQFAEHGPRQLRRDELIYTGPTTLSPNERVQ</sequence>
<protein>
    <submittedName>
        <fullName evidence="2">Uncharacterized protein</fullName>
    </submittedName>
</protein>